<dbReference type="EMBL" id="JAWQEG010000877">
    <property type="protein sequence ID" value="KAK3884543.1"/>
    <property type="molecule type" value="Genomic_DNA"/>
</dbReference>
<evidence type="ECO:0000313" key="2">
    <source>
        <dbReference type="Proteomes" id="UP001286313"/>
    </source>
</evidence>
<keyword evidence="2" id="KW-1185">Reference proteome</keyword>
<gene>
    <name evidence="1" type="ORF">Pcinc_011215</name>
</gene>
<proteinExistence type="predicted"/>
<name>A0AAE1KUN6_PETCI</name>
<dbReference type="AlphaFoldDB" id="A0AAE1KUN6"/>
<comment type="caution">
    <text evidence="1">The sequence shown here is derived from an EMBL/GenBank/DDBJ whole genome shotgun (WGS) entry which is preliminary data.</text>
</comment>
<accession>A0AAE1KUN6</accession>
<evidence type="ECO:0000313" key="1">
    <source>
        <dbReference type="EMBL" id="KAK3884543.1"/>
    </source>
</evidence>
<protein>
    <submittedName>
        <fullName evidence="1">Uncharacterized protein</fullName>
    </submittedName>
</protein>
<organism evidence="1 2">
    <name type="scientific">Petrolisthes cinctipes</name>
    <name type="common">Flat porcelain crab</name>
    <dbReference type="NCBI Taxonomy" id="88211"/>
    <lineage>
        <taxon>Eukaryota</taxon>
        <taxon>Metazoa</taxon>
        <taxon>Ecdysozoa</taxon>
        <taxon>Arthropoda</taxon>
        <taxon>Crustacea</taxon>
        <taxon>Multicrustacea</taxon>
        <taxon>Malacostraca</taxon>
        <taxon>Eumalacostraca</taxon>
        <taxon>Eucarida</taxon>
        <taxon>Decapoda</taxon>
        <taxon>Pleocyemata</taxon>
        <taxon>Anomura</taxon>
        <taxon>Galatheoidea</taxon>
        <taxon>Porcellanidae</taxon>
        <taxon>Petrolisthes</taxon>
    </lineage>
</organism>
<dbReference type="Proteomes" id="UP001286313">
    <property type="component" value="Unassembled WGS sequence"/>
</dbReference>
<reference evidence="1" key="1">
    <citation type="submission" date="2023-10" db="EMBL/GenBank/DDBJ databases">
        <title>Genome assemblies of two species of porcelain crab, Petrolisthes cinctipes and Petrolisthes manimaculis (Anomura: Porcellanidae).</title>
        <authorList>
            <person name="Angst P."/>
        </authorList>
    </citation>
    <scope>NUCLEOTIDE SEQUENCE</scope>
    <source>
        <strain evidence="1">PB745_01</strain>
        <tissue evidence="1">Gill</tissue>
    </source>
</reference>
<sequence length="111" mass="12338">MSRAASEVNGGLDAADDDTCLFETWLSLCQRKTTNNNINNSNNKNIINSNNNTITNNNNSRSPAYIVTMTITHDYSTTIITIHTSHVAISTNTHHPCHHHPHSTNKAFLHI</sequence>